<feature type="non-terminal residue" evidence="7">
    <location>
        <position position="169"/>
    </location>
</feature>
<dbReference type="InterPro" id="IPR006204">
    <property type="entry name" value="GHMP_kinase_N_dom"/>
</dbReference>
<dbReference type="GO" id="GO:0016114">
    <property type="term" value="P:terpenoid biosynthetic process"/>
    <property type="evidence" value="ECO:0007669"/>
    <property type="project" value="UniProtKB-UniRule"/>
</dbReference>
<organism evidence="7 8">
    <name type="scientific">Candidatus Magnetobacterium bavaricum</name>
    <dbReference type="NCBI Taxonomy" id="29290"/>
    <lineage>
        <taxon>Bacteria</taxon>
        <taxon>Pseudomonadati</taxon>
        <taxon>Nitrospirota</taxon>
        <taxon>Thermodesulfovibrionia</taxon>
        <taxon>Thermodesulfovibrionales</taxon>
        <taxon>Candidatus Magnetobacteriaceae</taxon>
        <taxon>Candidatus Magnetobacterium</taxon>
    </lineage>
</organism>
<keyword evidence="4" id="KW-0067">ATP-binding</keyword>
<evidence type="ECO:0000256" key="4">
    <source>
        <dbReference type="ARBA" id="ARBA00022840"/>
    </source>
</evidence>
<reference evidence="7 8" key="1">
    <citation type="submission" date="2015-02" db="EMBL/GenBank/DDBJ databases">
        <title>Single-cell genomics of uncultivated deep-branching MTB reveals a conserved set of magnetosome genes.</title>
        <authorList>
            <person name="Kolinko S."/>
            <person name="Richter M."/>
            <person name="Glockner F.O."/>
            <person name="Brachmann A."/>
            <person name="Schuler D."/>
        </authorList>
    </citation>
    <scope>NUCLEOTIDE SEQUENCE [LARGE SCALE GENOMIC DNA]</scope>
    <source>
        <strain evidence="7">TM-1</strain>
    </source>
</reference>
<proteinExistence type="predicted"/>
<keyword evidence="8" id="KW-1185">Reference proteome</keyword>
<dbReference type="InterPro" id="IPR004424">
    <property type="entry name" value="IspE"/>
</dbReference>
<dbReference type="Gene3D" id="3.30.230.10">
    <property type="match status" value="1"/>
</dbReference>
<dbReference type="Proteomes" id="UP000033423">
    <property type="component" value="Unassembled WGS sequence"/>
</dbReference>
<comment type="caution">
    <text evidence="7">The sequence shown here is derived from an EMBL/GenBank/DDBJ whole genome shotgun (WGS) entry which is preliminary data.</text>
</comment>
<keyword evidence="2" id="KW-0547">Nucleotide-binding</keyword>
<dbReference type="GO" id="GO:0050515">
    <property type="term" value="F:4-(cytidine 5'-diphospho)-2-C-methyl-D-erythritol kinase activity"/>
    <property type="evidence" value="ECO:0007669"/>
    <property type="project" value="UniProtKB-UniRule"/>
</dbReference>
<protein>
    <recommendedName>
        <fullName evidence="5">4-(cytidine 5'-diphospho)-2-C-methyl-D-erythritol kinase</fullName>
        <ecNumber evidence="5">2.7.1.148</ecNumber>
    </recommendedName>
</protein>
<evidence type="ECO:0000313" key="8">
    <source>
        <dbReference type="Proteomes" id="UP000033423"/>
    </source>
</evidence>
<dbReference type="PANTHER" id="PTHR43527">
    <property type="entry name" value="4-DIPHOSPHOCYTIDYL-2-C-METHYL-D-ERYTHRITOL KINASE, CHLOROPLASTIC"/>
    <property type="match status" value="1"/>
</dbReference>
<evidence type="ECO:0000256" key="3">
    <source>
        <dbReference type="ARBA" id="ARBA00022777"/>
    </source>
</evidence>
<dbReference type="Pfam" id="PF00288">
    <property type="entry name" value="GHMP_kinases_N"/>
    <property type="match status" value="1"/>
</dbReference>
<dbReference type="AlphaFoldDB" id="A0A0F3H0E9"/>
<evidence type="ECO:0000259" key="6">
    <source>
        <dbReference type="Pfam" id="PF00288"/>
    </source>
</evidence>
<evidence type="ECO:0000256" key="5">
    <source>
        <dbReference type="NCBIfam" id="TIGR00154"/>
    </source>
</evidence>
<sequence>MLHYSAPAKINWFIYITGKRDDGYHDLLSVMQCVSLYDELTVHPSDTIEIVTEMNIPTEDNLVFKAASLLCAHTGCKKGARLHLNKVIPAEAGLGGGSSDCAYTLIALNRLWGLGLTTEQLKALGAKLGSDVPFFVEGNCAFVSGRGEIVTPLEINTTYDILIIKPPFS</sequence>
<evidence type="ECO:0000256" key="2">
    <source>
        <dbReference type="ARBA" id="ARBA00022741"/>
    </source>
</evidence>
<dbReference type="EMBL" id="LACI01000615">
    <property type="protein sequence ID" value="KJU86393.1"/>
    <property type="molecule type" value="Genomic_DNA"/>
</dbReference>
<accession>A0A0F3H0E9</accession>
<dbReference type="SUPFAM" id="SSF54211">
    <property type="entry name" value="Ribosomal protein S5 domain 2-like"/>
    <property type="match status" value="1"/>
</dbReference>
<evidence type="ECO:0000256" key="1">
    <source>
        <dbReference type="ARBA" id="ARBA00022679"/>
    </source>
</evidence>
<keyword evidence="3 7" id="KW-0418">Kinase</keyword>
<gene>
    <name evidence="7" type="ORF">MBAV_001411</name>
</gene>
<name>A0A0F3H0E9_9BACT</name>
<dbReference type="EC" id="2.7.1.148" evidence="5"/>
<keyword evidence="1 7" id="KW-0808">Transferase</keyword>
<feature type="domain" description="GHMP kinase N-terminal" evidence="6">
    <location>
        <begin position="61"/>
        <end position="138"/>
    </location>
</feature>
<dbReference type="InterPro" id="IPR020568">
    <property type="entry name" value="Ribosomal_Su5_D2-typ_SF"/>
</dbReference>
<dbReference type="PANTHER" id="PTHR43527:SF2">
    <property type="entry name" value="4-DIPHOSPHOCYTIDYL-2-C-METHYL-D-ERYTHRITOL KINASE, CHLOROPLASTIC"/>
    <property type="match status" value="1"/>
</dbReference>
<dbReference type="GO" id="GO:0005524">
    <property type="term" value="F:ATP binding"/>
    <property type="evidence" value="ECO:0007669"/>
    <property type="project" value="UniProtKB-KW"/>
</dbReference>
<dbReference type="InterPro" id="IPR014721">
    <property type="entry name" value="Ribsml_uS5_D2-typ_fold_subgr"/>
</dbReference>
<evidence type="ECO:0000313" key="7">
    <source>
        <dbReference type="EMBL" id="KJU86393.1"/>
    </source>
</evidence>
<dbReference type="NCBIfam" id="TIGR00154">
    <property type="entry name" value="ispE"/>
    <property type="match status" value="1"/>
</dbReference>